<evidence type="ECO:0000256" key="1">
    <source>
        <dbReference type="ARBA" id="ARBA00003741"/>
    </source>
</evidence>
<dbReference type="EC" id="2.3.1.178" evidence="4 9"/>
<evidence type="ECO:0000256" key="5">
    <source>
        <dbReference type="ARBA" id="ARBA00017935"/>
    </source>
</evidence>
<dbReference type="InterPro" id="IPR012772">
    <property type="entry name" value="Ectoine_EctA"/>
</dbReference>
<dbReference type="Pfam" id="PF00583">
    <property type="entry name" value="Acetyltransf_1"/>
    <property type="match status" value="1"/>
</dbReference>
<keyword evidence="12" id="KW-1185">Reference proteome</keyword>
<dbReference type="CDD" id="cd04301">
    <property type="entry name" value="NAT_SF"/>
    <property type="match status" value="1"/>
</dbReference>
<comment type="similarity">
    <text evidence="3 9">Belongs to the acetyltransferase family. EctA subfamily.</text>
</comment>
<proteinExistence type="inferred from homology"/>
<organism evidence="11 12">
    <name type="scientific">Hoyosella altamirensis</name>
    <dbReference type="NCBI Taxonomy" id="616997"/>
    <lineage>
        <taxon>Bacteria</taxon>
        <taxon>Bacillati</taxon>
        <taxon>Actinomycetota</taxon>
        <taxon>Actinomycetes</taxon>
        <taxon>Mycobacteriales</taxon>
        <taxon>Hoyosellaceae</taxon>
        <taxon>Hoyosella</taxon>
    </lineage>
</organism>
<dbReference type="InterPro" id="IPR000182">
    <property type="entry name" value="GNAT_dom"/>
</dbReference>
<dbReference type="Gene3D" id="3.40.630.30">
    <property type="match status" value="1"/>
</dbReference>
<gene>
    <name evidence="9" type="primary">ectA</name>
    <name evidence="11" type="ORF">FHU29_003525</name>
</gene>
<evidence type="ECO:0000259" key="10">
    <source>
        <dbReference type="PROSITE" id="PS51186"/>
    </source>
</evidence>
<feature type="domain" description="N-acetyltransferase" evidence="10">
    <location>
        <begin position="15"/>
        <end position="173"/>
    </location>
</feature>
<comment type="catalytic activity">
    <reaction evidence="8 9">
        <text>L-2,4-diaminobutanoate + acetyl-CoA = (2S)-4-acetamido-2-aminobutanoate + CoA + H(+)</text>
        <dbReference type="Rhea" id="RHEA:16901"/>
        <dbReference type="ChEBI" id="CHEBI:15378"/>
        <dbReference type="ChEBI" id="CHEBI:57287"/>
        <dbReference type="ChEBI" id="CHEBI:57288"/>
        <dbReference type="ChEBI" id="CHEBI:58761"/>
        <dbReference type="ChEBI" id="CHEBI:58929"/>
        <dbReference type="EC" id="2.3.1.178"/>
    </reaction>
</comment>
<evidence type="ECO:0000313" key="12">
    <source>
        <dbReference type="Proteomes" id="UP000567922"/>
    </source>
</evidence>
<sequence length="173" mass="19825">MNSTAERPNTARSAVRFRFPEPKDGVRLWEIARDSQVLDLNSSYAYVLWCRDFRESSVVAEVDGRVAGFVTGFFRPQDPLTLFVWQVAVDSDYRGMKIAHGMLDWLLDQPPVRRATHLETTVSPDNKASIAMFTSLARTRNTSITRSDLFPPDLFPDSHEPEDLYRIGEFEPR</sequence>
<dbReference type="PROSITE" id="PS51186">
    <property type="entry name" value="GNAT"/>
    <property type="match status" value="1"/>
</dbReference>
<evidence type="ECO:0000256" key="8">
    <source>
        <dbReference type="ARBA" id="ARBA00048924"/>
    </source>
</evidence>
<dbReference type="NCBIfam" id="TIGR02406">
    <property type="entry name" value="ectoine_EctA"/>
    <property type="match status" value="1"/>
</dbReference>
<name>A0A839RSF8_9ACTN</name>
<evidence type="ECO:0000313" key="11">
    <source>
        <dbReference type="EMBL" id="MBB3039056.1"/>
    </source>
</evidence>
<dbReference type="InterPro" id="IPR016181">
    <property type="entry name" value="Acyl_CoA_acyltransferase"/>
</dbReference>
<evidence type="ECO:0000256" key="2">
    <source>
        <dbReference type="ARBA" id="ARBA00004978"/>
    </source>
</evidence>
<dbReference type="UniPathway" id="UPA00067">
    <property type="reaction ID" value="UER00122"/>
</dbReference>
<dbReference type="RefSeq" id="WP_041450889.1">
    <property type="nucleotide sequence ID" value="NZ_BDDI01000004.1"/>
</dbReference>
<reference evidence="11 12" key="1">
    <citation type="submission" date="2020-08" db="EMBL/GenBank/DDBJ databases">
        <title>Sequencing the genomes of 1000 actinobacteria strains.</title>
        <authorList>
            <person name="Klenk H.-P."/>
        </authorList>
    </citation>
    <scope>NUCLEOTIDE SEQUENCE [LARGE SCALE GENOMIC DNA]</scope>
    <source>
        <strain evidence="11 12">DSM 45258</strain>
    </source>
</reference>
<keyword evidence="6 9" id="KW-0808">Transferase</keyword>
<dbReference type="EMBL" id="JACHWS010000003">
    <property type="protein sequence ID" value="MBB3039056.1"/>
    <property type="molecule type" value="Genomic_DNA"/>
</dbReference>
<evidence type="ECO:0000256" key="6">
    <source>
        <dbReference type="ARBA" id="ARBA00022679"/>
    </source>
</evidence>
<comment type="caution">
    <text evidence="11">The sequence shown here is derived from an EMBL/GenBank/DDBJ whole genome shotgun (WGS) entry which is preliminary data.</text>
</comment>
<dbReference type="GO" id="GO:0033816">
    <property type="term" value="F:diaminobutyrate acetyltransferase activity"/>
    <property type="evidence" value="ECO:0007669"/>
    <property type="project" value="UniProtKB-EC"/>
</dbReference>
<evidence type="ECO:0000256" key="9">
    <source>
        <dbReference type="RuleBase" id="RU365045"/>
    </source>
</evidence>
<evidence type="ECO:0000256" key="3">
    <source>
        <dbReference type="ARBA" id="ARBA00010712"/>
    </source>
</evidence>
<evidence type="ECO:0000256" key="4">
    <source>
        <dbReference type="ARBA" id="ARBA00012355"/>
    </source>
</evidence>
<dbReference type="Proteomes" id="UP000567922">
    <property type="component" value="Unassembled WGS sequence"/>
</dbReference>
<accession>A0A839RSF8</accession>
<comment type="pathway">
    <text evidence="2 9">Amine and polyamine biosynthesis; ectoine biosynthesis; L-ectoine from L-aspartate 4-semialdehyde: step 2/3.</text>
</comment>
<protein>
    <recommendedName>
        <fullName evidence="5 9">L-2,4-diaminobutyric acid acetyltransferase</fullName>
        <shortName evidence="9">DABA acetyltransferase</shortName>
        <ecNumber evidence="4 9">2.3.1.178</ecNumber>
    </recommendedName>
</protein>
<evidence type="ECO:0000256" key="7">
    <source>
        <dbReference type="ARBA" id="ARBA00023315"/>
    </source>
</evidence>
<dbReference type="SUPFAM" id="SSF55729">
    <property type="entry name" value="Acyl-CoA N-acyltransferases (Nat)"/>
    <property type="match status" value="1"/>
</dbReference>
<dbReference type="AlphaFoldDB" id="A0A839RSF8"/>
<keyword evidence="7 9" id="KW-0012">Acyltransferase</keyword>
<comment type="function">
    <text evidence="1 9">Catalyzes the acetylation of L-2,4-diaminobutyrate (DABA) to gamma-N-acetyl-alpha,gamma-diaminobutyric acid (ADABA) with acetyl coenzyme A.</text>
</comment>
<dbReference type="GO" id="GO:0019491">
    <property type="term" value="P:ectoine biosynthetic process"/>
    <property type="evidence" value="ECO:0007669"/>
    <property type="project" value="UniProtKB-UniPathway"/>
</dbReference>